<dbReference type="GO" id="GO:0006270">
    <property type="term" value="P:DNA replication initiation"/>
    <property type="evidence" value="ECO:0007669"/>
    <property type="project" value="UniProtKB-UniRule"/>
</dbReference>
<sequence length="456" mass="51908">MGNQLTDLWEKTLNIIKAELTEVGFNTWIKCIEPAKISHDTIFLIVPNDFTKGILDARYKDLISNALKLVSSKKYEIKFVLSTDEILKEVDDSPSFNMKKNNEPEKEKTLSDDITTSTLNPKYVFETFVIGNSNRFAHAASLAVAEAPAKAYNPLFIYGGVGLGKTHLMHAIGHYILGQNPNARVVYVTSEKFTNELINSIKDDTNEEFRSKYRNVDVLLIDDIQFIAGKERTQEEFFHTFNALHEANKQIIISSDRPPKEIPTLEDRLRSRFEWGLIADIQPPDFETRIAILKKKADVEKLNVPNEVMVYIANKIQSNIRELEGALIRIVAFSSLTNKEISVDLASEALKDIISNKNSKQITVDLIQDVVASYFNLRIDDFKSKRRTKNVAFPRQIAMYLVRKLTDLSLPKIGEEFGGRDHTTVIHAFEKISADLEKDPTLKETIDEITKKIQQK</sequence>
<dbReference type="FunFam" id="1.10.8.60:FF:000003">
    <property type="entry name" value="Chromosomal replication initiator protein DnaA"/>
    <property type="match status" value="1"/>
</dbReference>
<dbReference type="Pfam" id="PF08299">
    <property type="entry name" value="Bac_DnaA_C"/>
    <property type="match status" value="1"/>
</dbReference>
<comment type="caution">
    <text evidence="14">The sequence shown here is derived from an EMBL/GenBank/DDBJ whole genome shotgun (WGS) entry which is preliminary data.</text>
</comment>
<dbReference type="InterPro" id="IPR024633">
    <property type="entry name" value="DnaA_N_dom"/>
</dbReference>
<feature type="binding site" evidence="8">
    <location>
        <position position="164"/>
    </location>
    <ligand>
        <name>ATP</name>
        <dbReference type="ChEBI" id="CHEBI:30616"/>
    </ligand>
</feature>
<dbReference type="Pfam" id="PF00308">
    <property type="entry name" value="Bac_DnaA"/>
    <property type="match status" value="1"/>
</dbReference>
<dbReference type="InterPro" id="IPR003593">
    <property type="entry name" value="AAA+_ATPase"/>
</dbReference>
<dbReference type="Gene3D" id="3.30.300.180">
    <property type="match status" value="1"/>
</dbReference>
<evidence type="ECO:0000256" key="6">
    <source>
        <dbReference type="ARBA" id="ARBA00023121"/>
    </source>
</evidence>
<proteinExistence type="inferred from homology"/>
<keyword evidence="7 8" id="KW-0238">DNA-binding</keyword>
<dbReference type="HAMAP" id="MF_00377">
    <property type="entry name" value="DnaA_bact"/>
    <property type="match status" value="1"/>
</dbReference>
<feature type="domain" description="Chromosomal replication initiator DnaA C-terminal" evidence="13">
    <location>
        <begin position="363"/>
        <end position="432"/>
    </location>
</feature>
<dbReference type="Gene3D" id="3.40.50.300">
    <property type="entry name" value="P-loop containing nucleotide triphosphate hydrolases"/>
    <property type="match status" value="1"/>
</dbReference>
<comment type="caution">
    <text evidence="8">Lacks conserved residue(s) required for the propagation of feature annotation.</text>
</comment>
<dbReference type="PRINTS" id="PR00051">
    <property type="entry name" value="DNAA"/>
</dbReference>
<keyword evidence="3 8" id="KW-0235">DNA replication</keyword>
<dbReference type="PANTHER" id="PTHR30050">
    <property type="entry name" value="CHROMOSOMAL REPLICATION INITIATOR PROTEIN DNAA"/>
    <property type="match status" value="1"/>
</dbReference>
<dbReference type="Gene3D" id="1.10.1750.10">
    <property type="match status" value="1"/>
</dbReference>
<dbReference type="InterPro" id="IPR013159">
    <property type="entry name" value="DnaA_C"/>
</dbReference>
<dbReference type="OrthoDB" id="9807019at2"/>
<comment type="subunit">
    <text evidence="8">Oligomerizes as a right-handed, spiral filament on DNA at oriC.</text>
</comment>
<dbReference type="GO" id="GO:0005524">
    <property type="term" value="F:ATP binding"/>
    <property type="evidence" value="ECO:0007669"/>
    <property type="project" value="UniProtKB-UniRule"/>
</dbReference>
<evidence type="ECO:0000313" key="15">
    <source>
        <dbReference type="Proteomes" id="UP000295325"/>
    </source>
</evidence>
<feature type="region of interest" description="Domain IV, binds dsDNA" evidence="8">
    <location>
        <begin position="335"/>
        <end position="456"/>
    </location>
</feature>
<dbReference type="GO" id="GO:0003688">
    <property type="term" value="F:DNA replication origin binding"/>
    <property type="evidence" value="ECO:0007669"/>
    <property type="project" value="UniProtKB-UniRule"/>
</dbReference>
<evidence type="ECO:0000256" key="3">
    <source>
        <dbReference type="ARBA" id="ARBA00022705"/>
    </source>
</evidence>
<keyword evidence="2 8" id="KW-0963">Cytoplasm</keyword>
<dbReference type="InterPro" id="IPR018312">
    <property type="entry name" value="Chromosome_initiator_DnaA_CS"/>
</dbReference>
<dbReference type="InterPro" id="IPR027417">
    <property type="entry name" value="P-loop_NTPase"/>
</dbReference>
<dbReference type="InterPro" id="IPR020591">
    <property type="entry name" value="Chromosome_initiator_DnaA-like"/>
</dbReference>
<evidence type="ECO:0000256" key="4">
    <source>
        <dbReference type="ARBA" id="ARBA00022741"/>
    </source>
</evidence>
<feature type="region of interest" description="Domain III, AAA+ region" evidence="8">
    <location>
        <begin position="118"/>
        <end position="334"/>
    </location>
</feature>
<reference evidence="14 15" key="1">
    <citation type="submission" date="2019-03" db="EMBL/GenBank/DDBJ databases">
        <title>Genomic Encyclopedia of Type Strains, Phase IV (KMG-IV): sequencing the most valuable type-strain genomes for metagenomic binning, comparative biology and taxonomic classification.</title>
        <authorList>
            <person name="Goeker M."/>
        </authorList>
    </citation>
    <scope>NUCLEOTIDE SEQUENCE [LARGE SCALE GENOMIC DNA]</scope>
    <source>
        <strain evidence="14 15">DSM 24455</strain>
    </source>
</reference>
<evidence type="ECO:0000259" key="13">
    <source>
        <dbReference type="SMART" id="SM00760"/>
    </source>
</evidence>
<dbReference type="RefSeq" id="WP_133629153.1">
    <property type="nucleotide sequence ID" value="NZ_SOAZ01000028.1"/>
</dbReference>
<dbReference type="PANTHER" id="PTHR30050:SF2">
    <property type="entry name" value="CHROMOSOMAL REPLICATION INITIATOR PROTEIN DNAA"/>
    <property type="match status" value="1"/>
</dbReference>
<dbReference type="SMART" id="SM00760">
    <property type="entry name" value="Bac_DnaA_C"/>
    <property type="match status" value="1"/>
</dbReference>
<gene>
    <name evidence="8" type="primary">dnaA</name>
    <name evidence="14" type="ORF">EDD71_12839</name>
</gene>
<dbReference type="CDD" id="cd00009">
    <property type="entry name" value="AAA"/>
    <property type="match status" value="1"/>
</dbReference>
<dbReference type="InterPro" id="IPR001957">
    <property type="entry name" value="Chromosome_initiator_DnaA"/>
</dbReference>
<evidence type="ECO:0000256" key="5">
    <source>
        <dbReference type="ARBA" id="ARBA00022840"/>
    </source>
</evidence>
<dbReference type="GO" id="GO:0006275">
    <property type="term" value="P:regulation of DNA replication"/>
    <property type="evidence" value="ECO:0007669"/>
    <property type="project" value="UniProtKB-UniRule"/>
</dbReference>
<evidence type="ECO:0000256" key="11">
    <source>
        <dbReference type="RuleBase" id="RU004227"/>
    </source>
</evidence>
<name>A0A4R7K909_9CLOT</name>
<dbReference type="NCBIfam" id="TIGR00362">
    <property type="entry name" value="DnaA"/>
    <property type="match status" value="1"/>
</dbReference>
<comment type="similarity">
    <text evidence="1 8 11">Belongs to the DnaA family.</text>
</comment>
<evidence type="ECO:0000256" key="1">
    <source>
        <dbReference type="ARBA" id="ARBA00006583"/>
    </source>
</evidence>
<comment type="domain">
    <text evidence="8">Domain I is involved in oligomerization and binding regulators, domain II is flexibile and of varying length in different bacteria, domain III forms the AAA+ region, while domain IV binds dsDNA.</text>
</comment>
<feature type="domain" description="AAA+ ATPase" evidence="12">
    <location>
        <begin position="151"/>
        <end position="279"/>
    </location>
</feature>
<evidence type="ECO:0000259" key="12">
    <source>
        <dbReference type="SMART" id="SM00382"/>
    </source>
</evidence>
<protein>
    <recommendedName>
        <fullName evidence="8 9">Chromosomal replication initiator protein DnaA</fullName>
    </recommendedName>
</protein>
<dbReference type="CDD" id="cd06571">
    <property type="entry name" value="Bac_DnaA_C"/>
    <property type="match status" value="1"/>
</dbReference>
<feature type="region of interest" description="Domain I, interacts with DnaA modulators" evidence="8">
    <location>
        <begin position="1"/>
        <end position="104"/>
    </location>
</feature>
<feature type="binding site" evidence="8">
    <location>
        <position position="166"/>
    </location>
    <ligand>
        <name>ATP</name>
        <dbReference type="ChEBI" id="CHEBI:30616"/>
    </ligand>
</feature>
<comment type="subcellular location">
    <subcellularLocation>
        <location evidence="8">Cytoplasm</location>
    </subcellularLocation>
</comment>
<evidence type="ECO:0000256" key="10">
    <source>
        <dbReference type="RuleBase" id="RU000577"/>
    </source>
</evidence>
<feature type="binding site" evidence="8">
    <location>
        <position position="162"/>
    </location>
    <ligand>
        <name>ATP</name>
        <dbReference type="ChEBI" id="CHEBI:30616"/>
    </ligand>
</feature>
<dbReference type="SUPFAM" id="SSF48295">
    <property type="entry name" value="TrpR-like"/>
    <property type="match status" value="1"/>
</dbReference>
<evidence type="ECO:0000256" key="2">
    <source>
        <dbReference type="ARBA" id="ARBA00022490"/>
    </source>
</evidence>
<keyword evidence="15" id="KW-1185">Reference proteome</keyword>
<dbReference type="SMART" id="SM00382">
    <property type="entry name" value="AAA"/>
    <property type="match status" value="1"/>
</dbReference>
<dbReference type="FunFam" id="3.40.50.300:FF:000150">
    <property type="entry name" value="Chromosomal replication initiator protein DnaA"/>
    <property type="match status" value="1"/>
</dbReference>
<dbReference type="GO" id="GO:0005737">
    <property type="term" value="C:cytoplasm"/>
    <property type="evidence" value="ECO:0007669"/>
    <property type="project" value="UniProtKB-SubCell"/>
</dbReference>
<dbReference type="FunFam" id="1.10.1750.10:FF:000003">
    <property type="entry name" value="Chromosomal replication initiator protein DnaA"/>
    <property type="match status" value="1"/>
</dbReference>
<dbReference type="SUPFAM" id="SSF52540">
    <property type="entry name" value="P-loop containing nucleoside triphosphate hydrolases"/>
    <property type="match status" value="1"/>
</dbReference>
<dbReference type="Proteomes" id="UP000295325">
    <property type="component" value="Unassembled WGS sequence"/>
</dbReference>
<keyword evidence="6 8" id="KW-0446">Lipid-binding</keyword>
<evidence type="ECO:0000256" key="9">
    <source>
        <dbReference type="NCBIfam" id="TIGR00362"/>
    </source>
</evidence>
<dbReference type="Pfam" id="PF11638">
    <property type="entry name" value="DnaA_N"/>
    <property type="match status" value="1"/>
</dbReference>
<dbReference type="InterPro" id="IPR038454">
    <property type="entry name" value="DnaA_N_sf"/>
</dbReference>
<organism evidence="14 15">
    <name type="scientific">Fonticella tunisiensis</name>
    <dbReference type="NCBI Taxonomy" id="1096341"/>
    <lineage>
        <taxon>Bacteria</taxon>
        <taxon>Bacillati</taxon>
        <taxon>Bacillota</taxon>
        <taxon>Clostridia</taxon>
        <taxon>Eubacteriales</taxon>
        <taxon>Clostridiaceae</taxon>
        <taxon>Fonticella</taxon>
    </lineage>
</organism>
<dbReference type="GO" id="GO:0005886">
    <property type="term" value="C:plasma membrane"/>
    <property type="evidence" value="ECO:0007669"/>
    <property type="project" value="TreeGrafter"/>
</dbReference>
<comment type="function">
    <text evidence="8 10">Plays an essential role in the initiation and regulation of chromosomal replication. ATP-DnaA binds to the origin of replication (oriC) to initiate formation of the DNA replication initiation complex once per cell cycle. Binds the DnaA box (a 9 base pair repeat at the origin) and separates the double-stranded (ds)DNA. Forms a right-handed helical filament on oriC DNA; dsDNA binds to the exterior of the filament while single-stranded (ss)DNA is stabiized in the filament's interior. The ATP-DnaA-oriC complex binds and stabilizes one strand of the AT-rich DNA unwinding element (DUE), permitting loading of DNA polymerase. After initiation quickly degrades to an ADP-DnaA complex that is not apt for DNA replication. Binds acidic phospholipids.</text>
</comment>
<evidence type="ECO:0000256" key="7">
    <source>
        <dbReference type="ARBA" id="ARBA00023125"/>
    </source>
</evidence>
<keyword evidence="5 8" id="KW-0067">ATP-binding</keyword>
<dbReference type="NCBIfam" id="NF010686">
    <property type="entry name" value="PRK14086.1"/>
    <property type="match status" value="1"/>
</dbReference>
<dbReference type="InterPro" id="IPR013317">
    <property type="entry name" value="DnaA_dom"/>
</dbReference>
<dbReference type="AlphaFoldDB" id="A0A4R7K909"/>
<evidence type="ECO:0000256" key="8">
    <source>
        <dbReference type="HAMAP-Rule" id="MF_00377"/>
    </source>
</evidence>
<dbReference type="PROSITE" id="PS01008">
    <property type="entry name" value="DNAA"/>
    <property type="match status" value="1"/>
</dbReference>
<keyword evidence="4 8" id="KW-0547">Nucleotide-binding</keyword>
<dbReference type="GO" id="GO:0008289">
    <property type="term" value="F:lipid binding"/>
    <property type="evidence" value="ECO:0007669"/>
    <property type="project" value="UniProtKB-KW"/>
</dbReference>
<evidence type="ECO:0000313" key="14">
    <source>
        <dbReference type="EMBL" id="TDT50498.1"/>
    </source>
</evidence>
<accession>A0A4R7K909</accession>
<dbReference type="EMBL" id="SOAZ01000028">
    <property type="protein sequence ID" value="TDT50498.1"/>
    <property type="molecule type" value="Genomic_DNA"/>
</dbReference>
<dbReference type="InterPro" id="IPR010921">
    <property type="entry name" value="Trp_repressor/repl_initiator"/>
</dbReference>
<feature type="binding site" evidence="8">
    <location>
        <position position="165"/>
    </location>
    <ligand>
        <name>ATP</name>
        <dbReference type="ChEBI" id="CHEBI:30616"/>
    </ligand>
</feature>
<dbReference type="Gene3D" id="1.10.8.60">
    <property type="match status" value="1"/>
</dbReference>